<name>A0A0A2V802_BEABA</name>
<evidence type="ECO:0000313" key="2">
    <source>
        <dbReference type="EMBL" id="KGQ02482.1"/>
    </source>
</evidence>
<comment type="caution">
    <text evidence="2">The sequence shown here is derived from an EMBL/GenBank/DDBJ whole genome shotgun (WGS) entry which is preliminary data.</text>
</comment>
<feature type="region of interest" description="Disordered" evidence="1">
    <location>
        <begin position="326"/>
        <end position="346"/>
    </location>
</feature>
<feature type="region of interest" description="Disordered" evidence="1">
    <location>
        <begin position="1"/>
        <end position="27"/>
    </location>
</feature>
<evidence type="ECO:0000313" key="3">
    <source>
        <dbReference type="Proteomes" id="UP000030106"/>
    </source>
</evidence>
<gene>
    <name evidence="2" type="ORF">BBAD15_g12305</name>
</gene>
<dbReference type="EMBL" id="ANFO01001510">
    <property type="protein sequence ID" value="KGQ02482.1"/>
    <property type="molecule type" value="Genomic_DNA"/>
</dbReference>
<dbReference type="Proteomes" id="UP000030106">
    <property type="component" value="Unassembled WGS sequence"/>
</dbReference>
<accession>A0A0A2V802</accession>
<organism evidence="2 3">
    <name type="scientific">Beauveria bassiana D1-5</name>
    <dbReference type="NCBI Taxonomy" id="1245745"/>
    <lineage>
        <taxon>Eukaryota</taxon>
        <taxon>Fungi</taxon>
        <taxon>Dikarya</taxon>
        <taxon>Ascomycota</taxon>
        <taxon>Pezizomycotina</taxon>
        <taxon>Sordariomycetes</taxon>
        <taxon>Hypocreomycetidae</taxon>
        <taxon>Hypocreales</taxon>
        <taxon>Cordycipitaceae</taxon>
        <taxon>Beauveria</taxon>
    </lineage>
</organism>
<evidence type="ECO:0008006" key="4">
    <source>
        <dbReference type="Google" id="ProtNLM"/>
    </source>
</evidence>
<proteinExistence type="predicted"/>
<dbReference type="SUPFAM" id="SSF57667">
    <property type="entry name" value="beta-beta-alpha zinc fingers"/>
    <property type="match status" value="1"/>
</dbReference>
<protein>
    <recommendedName>
        <fullName evidence="4">C2H2-type domain-containing protein</fullName>
    </recommendedName>
</protein>
<feature type="compositionally biased region" description="Basic residues" evidence="1">
    <location>
        <begin position="329"/>
        <end position="346"/>
    </location>
</feature>
<dbReference type="HOGENOM" id="CLU_801642_0_0_1"/>
<dbReference type="InterPro" id="IPR036236">
    <property type="entry name" value="Znf_C2H2_sf"/>
</dbReference>
<dbReference type="AlphaFoldDB" id="A0A0A2V802"/>
<evidence type="ECO:0000256" key="1">
    <source>
        <dbReference type="SAM" id="MobiDB-lite"/>
    </source>
</evidence>
<sequence length="346" mass="38920">MLVSLTTPLTPPLKQFSSQQASQDPAGALRPIETCHFTATYRQLRSRNSPSLHSTPLPVVADTSYARNRIPGFTYPPQSISRLFWSLIEAPSTSPPRDSIIPYFTRSLLPHLFRPYILEYKPATSRFQCNTTREIHFNQSISSAAHTRIHTGVEACRCSYPDFGGRYSDVPPAIAADLDATTTGTVTVAVVTSAAEHDPNPSKTLEGRASEFKISETTCTPDHIMSSHARIGKRVNGGEKFYSCNHPKCADKLFRHMRTHNDDERPLKCSVDGCQFSYKSERGSLINTVRKPSDSDQQMPQYAPLLLFNFIPKPLHAITRSRVLDQQRGRVRQARKNRHSLRQKVR</sequence>
<reference evidence="2 3" key="1">
    <citation type="submission" date="2012-10" db="EMBL/GenBank/DDBJ databases">
        <title>Genome sequencing and analysis of entomopathogenic fungi Beauveria bassiana D1-5.</title>
        <authorList>
            <person name="Li Q."/>
            <person name="Wang L."/>
            <person name="Zhang Z."/>
            <person name="Wang Q."/>
            <person name="Ren J."/>
            <person name="Wang M."/>
            <person name="Xu W."/>
            <person name="Wang J."/>
            <person name="Lu Y."/>
            <person name="Du Q."/>
            <person name="Sun Z."/>
        </authorList>
    </citation>
    <scope>NUCLEOTIDE SEQUENCE [LARGE SCALE GENOMIC DNA]</scope>
    <source>
        <strain evidence="2 3">D1-5</strain>
    </source>
</reference>